<feature type="transmembrane region" description="Helical" evidence="1">
    <location>
        <begin position="103"/>
        <end position="125"/>
    </location>
</feature>
<evidence type="ECO:0000313" key="4">
    <source>
        <dbReference type="Proteomes" id="UP001597362"/>
    </source>
</evidence>
<reference evidence="4" key="1">
    <citation type="journal article" date="2019" name="Int. J. Syst. Evol. Microbiol.">
        <title>The Global Catalogue of Microorganisms (GCM) 10K type strain sequencing project: providing services to taxonomists for standard genome sequencing and annotation.</title>
        <authorList>
            <consortium name="The Broad Institute Genomics Platform"/>
            <consortium name="The Broad Institute Genome Sequencing Center for Infectious Disease"/>
            <person name="Wu L."/>
            <person name="Ma J."/>
        </authorList>
    </citation>
    <scope>NUCLEOTIDE SEQUENCE [LARGE SCALE GENOMIC DNA]</scope>
    <source>
        <strain evidence="4">GH52</strain>
    </source>
</reference>
<dbReference type="PANTHER" id="PTHR31302:SF0">
    <property type="entry name" value="TRANSMEMBRANE PROTEIN WITH METALLOPHOSPHOESTERASE DOMAIN"/>
    <property type="match status" value="1"/>
</dbReference>
<organism evidence="3 4">
    <name type="scientific">Paenibacillus yanchengensis</name>
    <dbReference type="NCBI Taxonomy" id="2035833"/>
    <lineage>
        <taxon>Bacteria</taxon>
        <taxon>Bacillati</taxon>
        <taxon>Bacillota</taxon>
        <taxon>Bacilli</taxon>
        <taxon>Bacillales</taxon>
        <taxon>Paenibacillaceae</taxon>
        <taxon>Paenibacillus</taxon>
    </lineage>
</organism>
<dbReference type="RefSeq" id="WP_377774939.1">
    <property type="nucleotide sequence ID" value="NZ_JBHUHO010000046.1"/>
</dbReference>
<keyword evidence="1" id="KW-0472">Membrane</keyword>
<feature type="transmembrane region" description="Helical" evidence="1">
    <location>
        <begin position="70"/>
        <end position="91"/>
    </location>
</feature>
<name>A0ABW4YQ85_9BACL</name>
<evidence type="ECO:0000259" key="2">
    <source>
        <dbReference type="Pfam" id="PF00149"/>
    </source>
</evidence>
<feature type="domain" description="Calcineurin-like phosphoesterase" evidence="2">
    <location>
        <begin position="150"/>
        <end position="313"/>
    </location>
</feature>
<gene>
    <name evidence="3" type="ORF">ACFSJH_18340</name>
</gene>
<dbReference type="CDD" id="cd07385">
    <property type="entry name" value="MPP_YkuE_C"/>
    <property type="match status" value="1"/>
</dbReference>
<dbReference type="InterPro" id="IPR051158">
    <property type="entry name" value="Metallophosphoesterase_sf"/>
</dbReference>
<dbReference type="PANTHER" id="PTHR31302">
    <property type="entry name" value="TRANSMEMBRANE PROTEIN WITH METALLOPHOSPHOESTERASE DOMAIN-RELATED"/>
    <property type="match status" value="1"/>
</dbReference>
<evidence type="ECO:0000256" key="1">
    <source>
        <dbReference type="SAM" id="Phobius"/>
    </source>
</evidence>
<dbReference type="Gene3D" id="3.60.21.10">
    <property type="match status" value="1"/>
</dbReference>
<dbReference type="InterPro" id="IPR004843">
    <property type="entry name" value="Calcineurin-like_PHP"/>
</dbReference>
<feature type="transmembrane region" description="Helical" evidence="1">
    <location>
        <begin position="38"/>
        <end position="58"/>
    </location>
</feature>
<dbReference type="InterPro" id="IPR029052">
    <property type="entry name" value="Metallo-depent_PP-like"/>
</dbReference>
<dbReference type="Pfam" id="PF00149">
    <property type="entry name" value="Metallophos"/>
    <property type="match status" value="1"/>
</dbReference>
<sequence length="371" mass="41924">MFIVIGIVFLLVYSALVYYIGRSSWRFLQPVLRNRFKWAYIIIISFLAVSFILGRIFVSQSYLQVIGAYWLVLFVLLLMLLPIAHLIIWIARMMKFSKQGAQQTISIILLVSLVVIIAVGSFNAYSPYVKQYDVSIVKDNVQLNDAKDPLRIVVASDMHFGYLSGKNHAKRLVKEINALEPDIILFPGDIIDDQLAPVVAQGIPAILQNLQSTYGTYASLGNHDRTTEGLEQLIEVIESSNIKVLYDEVELLEDKLYIIGRKDHSDKARVPLQQLTEKLDHTKPIIILEHQPKDFAEAEQQGADLILSGHTHRGQIAPAHLITQLLFENDWGYLQKNNMHSIVTSGYGFWGPPIRIGSRSEIVQINVSFAP</sequence>
<keyword evidence="1" id="KW-0812">Transmembrane</keyword>
<evidence type="ECO:0000313" key="3">
    <source>
        <dbReference type="EMBL" id="MFD2117692.1"/>
    </source>
</evidence>
<dbReference type="EMBL" id="JBHUHO010000046">
    <property type="protein sequence ID" value="MFD2117692.1"/>
    <property type="molecule type" value="Genomic_DNA"/>
</dbReference>
<dbReference type="Proteomes" id="UP001597362">
    <property type="component" value="Unassembled WGS sequence"/>
</dbReference>
<dbReference type="SUPFAM" id="SSF56300">
    <property type="entry name" value="Metallo-dependent phosphatases"/>
    <property type="match status" value="1"/>
</dbReference>
<protein>
    <submittedName>
        <fullName evidence="3">Metallophosphoesterase</fullName>
    </submittedName>
</protein>
<accession>A0ABW4YQ85</accession>
<keyword evidence="1" id="KW-1133">Transmembrane helix</keyword>
<comment type="caution">
    <text evidence="3">The sequence shown here is derived from an EMBL/GenBank/DDBJ whole genome shotgun (WGS) entry which is preliminary data.</text>
</comment>
<keyword evidence="4" id="KW-1185">Reference proteome</keyword>
<proteinExistence type="predicted"/>